<name>A0A7C8U9Z3_ORBOL</name>
<evidence type="ECO:0000256" key="4">
    <source>
        <dbReference type="ARBA" id="ARBA00022825"/>
    </source>
</evidence>
<dbReference type="InterPro" id="IPR015500">
    <property type="entry name" value="Peptidase_S8_subtilisin-rel"/>
</dbReference>
<accession>A0A7C8U9Z3</accession>
<reference evidence="8 9" key="1">
    <citation type="submission" date="2019-06" db="EMBL/GenBank/DDBJ databases">
        <authorList>
            <person name="Palmer J.M."/>
        </authorList>
    </citation>
    <scope>NUCLEOTIDE SEQUENCE [LARGE SCALE GENOMIC DNA]</scope>
    <source>
        <strain evidence="7 8">TWF106</strain>
        <strain evidence="6 9">TWF788</strain>
    </source>
</reference>
<evidence type="ECO:0000313" key="6">
    <source>
        <dbReference type="EMBL" id="KAF3190178.1"/>
    </source>
</evidence>
<dbReference type="GO" id="GO:0006508">
    <property type="term" value="P:proteolysis"/>
    <property type="evidence" value="ECO:0007669"/>
    <property type="project" value="UniProtKB-KW"/>
</dbReference>
<dbReference type="Proteomes" id="UP000479691">
    <property type="component" value="Unassembled WGS sequence"/>
</dbReference>
<keyword evidence="2" id="KW-0645">Protease</keyword>
<dbReference type="EMBL" id="WIWS01000006">
    <property type="protein sequence ID" value="KAF3227683.1"/>
    <property type="molecule type" value="Genomic_DNA"/>
</dbReference>
<evidence type="ECO:0000313" key="9">
    <source>
        <dbReference type="Proteomes" id="UP000479691"/>
    </source>
</evidence>
<keyword evidence="5" id="KW-0732">Signal</keyword>
<feature type="signal peptide" evidence="5">
    <location>
        <begin position="1"/>
        <end position="29"/>
    </location>
</feature>
<comment type="similarity">
    <text evidence="1">Belongs to the peptidase S8 family.</text>
</comment>
<dbReference type="CDD" id="cd00306">
    <property type="entry name" value="Peptidases_S8_S53"/>
    <property type="match status" value="1"/>
</dbReference>
<evidence type="ECO:0008006" key="10">
    <source>
        <dbReference type="Google" id="ProtNLM"/>
    </source>
</evidence>
<sequence length="558" mass="62936">MARSHQIKDVSFFFLISLGLIFLVDFAASERTIPPGALKIGTLEKHFKQITVIIRPNYRRKPRDIDRLIKEFKKLAIPPQEESVYKVGSEHLGTWVVVVNTFPDLKNPKDLIPKEIFELMDALLEEHNDFGVQGDPAPPWLSPLVNALSNDEWRQMHMGLGNVNKKNKRGPGTENKEEPISKARFGDDLSEADIEPVRSDFIENLILSQPPDTPIKKMKGITYRERDAGSGVVVYVMDSGLDFSHKHFDNYRNQFTSPSSLSWLYAGPMPSDEKSDDGRPFIGFGDNEPARKLFYTGTITASKIIGETGIAPSADLVAVKLQTGRNSYSFTNVLDCLLKIFDHFKFLKELDRDNELNYKGAVIIAAAGSNQQGYDKEAMDNFGKLIMEILFQLGNLNAYTFFSGLPGMETMARFPRTYLTVMKFSPGFRNFLEKTSFVGSTDAKGKIHPDRGILRPKFFAPGTVSAPWVYDHYRGNEKKLPYISQTTTRYASAMAAGVCAALISRGWKDPLQRMDELSYQRKDDDDYPKVIWNGINRSAWAKALHNYPITPKESGTSR</sequence>
<evidence type="ECO:0000313" key="7">
    <source>
        <dbReference type="EMBL" id="KAF3227683.1"/>
    </source>
</evidence>
<dbReference type="InterPro" id="IPR023827">
    <property type="entry name" value="Peptidase_S8_Asp-AS"/>
</dbReference>
<dbReference type="Gene3D" id="3.40.50.200">
    <property type="entry name" value="Peptidase S8/S53 domain"/>
    <property type="match status" value="1"/>
</dbReference>
<proteinExistence type="inferred from homology"/>
<evidence type="ECO:0000256" key="5">
    <source>
        <dbReference type="SAM" id="SignalP"/>
    </source>
</evidence>
<organism evidence="6 9">
    <name type="scientific">Orbilia oligospora</name>
    <name type="common">Nematode-trapping fungus</name>
    <name type="synonym">Arthrobotrys oligospora</name>
    <dbReference type="NCBI Taxonomy" id="2813651"/>
    <lineage>
        <taxon>Eukaryota</taxon>
        <taxon>Fungi</taxon>
        <taxon>Dikarya</taxon>
        <taxon>Ascomycota</taxon>
        <taxon>Pezizomycotina</taxon>
        <taxon>Orbiliomycetes</taxon>
        <taxon>Orbiliales</taxon>
        <taxon>Orbiliaceae</taxon>
        <taxon>Orbilia</taxon>
    </lineage>
</organism>
<comment type="caution">
    <text evidence="6">The sequence shown here is derived from an EMBL/GenBank/DDBJ whole genome shotgun (WGS) entry which is preliminary data.</text>
</comment>
<dbReference type="PRINTS" id="PR00723">
    <property type="entry name" value="SUBTILISIN"/>
</dbReference>
<dbReference type="PROSITE" id="PS00136">
    <property type="entry name" value="SUBTILASE_ASP"/>
    <property type="match status" value="1"/>
</dbReference>
<dbReference type="EMBL" id="JAABOE010000006">
    <property type="protein sequence ID" value="KAF3190178.1"/>
    <property type="molecule type" value="Genomic_DNA"/>
</dbReference>
<dbReference type="Proteomes" id="UP000472727">
    <property type="component" value="Unassembled WGS sequence"/>
</dbReference>
<evidence type="ECO:0000256" key="3">
    <source>
        <dbReference type="ARBA" id="ARBA00022801"/>
    </source>
</evidence>
<protein>
    <recommendedName>
        <fullName evidence="10">Peptidase S8/S53 domain-containing protein</fullName>
    </recommendedName>
</protein>
<evidence type="ECO:0000256" key="2">
    <source>
        <dbReference type="ARBA" id="ARBA00022670"/>
    </source>
</evidence>
<dbReference type="InterPro" id="IPR050131">
    <property type="entry name" value="Peptidase_S8_subtilisin-like"/>
</dbReference>
<evidence type="ECO:0000256" key="1">
    <source>
        <dbReference type="ARBA" id="ARBA00011073"/>
    </source>
</evidence>
<gene>
    <name evidence="7" type="ORF">TWF106_009192</name>
    <name evidence="6" type="ORF">TWF788_008983</name>
</gene>
<dbReference type="PANTHER" id="PTHR43806:SF66">
    <property type="entry name" value="SERIN ENDOPEPTIDASE"/>
    <property type="match status" value="1"/>
</dbReference>
<keyword evidence="3" id="KW-0378">Hydrolase</keyword>
<dbReference type="PANTHER" id="PTHR43806">
    <property type="entry name" value="PEPTIDASE S8"/>
    <property type="match status" value="1"/>
</dbReference>
<dbReference type="GO" id="GO:0004252">
    <property type="term" value="F:serine-type endopeptidase activity"/>
    <property type="evidence" value="ECO:0007669"/>
    <property type="project" value="InterPro"/>
</dbReference>
<dbReference type="InterPro" id="IPR036852">
    <property type="entry name" value="Peptidase_S8/S53_dom_sf"/>
</dbReference>
<keyword evidence="4" id="KW-0720">Serine protease</keyword>
<evidence type="ECO:0000313" key="8">
    <source>
        <dbReference type="Proteomes" id="UP000472727"/>
    </source>
</evidence>
<feature type="chain" id="PRO_5036201102" description="Peptidase S8/S53 domain-containing protein" evidence="5">
    <location>
        <begin position="30"/>
        <end position="558"/>
    </location>
</feature>
<dbReference type="SUPFAM" id="SSF52743">
    <property type="entry name" value="Subtilisin-like"/>
    <property type="match status" value="1"/>
</dbReference>
<dbReference type="AlphaFoldDB" id="A0A7C8U9Z3"/>